<dbReference type="Pfam" id="PF24057">
    <property type="entry name" value="DUF7358"/>
    <property type="match status" value="1"/>
</dbReference>
<accession>A0A3L6PV98</accession>
<proteinExistence type="predicted"/>
<feature type="transmembrane region" description="Helical" evidence="1">
    <location>
        <begin position="21"/>
        <end position="39"/>
    </location>
</feature>
<comment type="caution">
    <text evidence="3">The sequence shown here is derived from an EMBL/GenBank/DDBJ whole genome shotgun (WGS) entry which is preliminary data.</text>
</comment>
<dbReference type="Proteomes" id="UP000275267">
    <property type="component" value="Unassembled WGS sequence"/>
</dbReference>
<dbReference type="InterPro" id="IPR055782">
    <property type="entry name" value="DUF7358"/>
</dbReference>
<organism evidence="3 4">
    <name type="scientific">Panicum miliaceum</name>
    <name type="common">Proso millet</name>
    <name type="synonym">Broomcorn millet</name>
    <dbReference type="NCBI Taxonomy" id="4540"/>
    <lineage>
        <taxon>Eukaryota</taxon>
        <taxon>Viridiplantae</taxon>
        <taxon>Streptophyta</taxon>
        <taxon>Embryophyta</taxon>
        <taxon>Tracheophyta</taxon>
        <taxon>Spermatophyta</taxon>
        <taxon>Magnoliopsida</taxon>
        <taxon>Liliopsida</taxon>
        <taxon>Poales</taxon>
        <taxon>Poaceae</taxon>
        <taxon>PACMAD clade</taxon>
        <taxon>Panicoideae</taxon>
        <taxon>Panicodae</taxon>
        <taxon>Paniceae</taxon>
        <taxon>Panicinae</taxon>
        <taxon>Panicum</taxon>
        <taxon>Panicum sect. Panicum</taxon>
    </lineage>
</organism>
<dbReference type="OrthoDB" id="696406at2759"/>
<evidence type="ECO:0000256" key="1">
    <source>
        <dbReference type="SAM" id="Phobius"/>
    </source>
</evidence>
<reference evidence="4" key="1">
    <citation type="journal article" date="2019" name="Nat. Commun.">
        <title>The genome of broomcorn millet.</title>
        <authorList>
            <person name="Zou C."/>
            <person name="Miki D."/>
            <person name="Li D."/>
            <person name="Tang Q."/>
            <person name="Xiao L."/>
            <person name="Rajput S."/>
            <person name="Deng P."/>
            <person name="Jia W."/>
            <person name="Huang R."/>
            <person name="Zhang M."/>
            <person name="Sun Y."/>
            <person name="Hu J."/>
            <person name="Fu X."/>
            <person name="Schnable P.S."/>
            <person name="Li F."/>
            <person name="Zhang H."/>
            <person name="Feng B."/>
            <person name="Zhu X."/>
            <person name="Liu R."/>
            <person name="Schnable J.C."/>
            <person name="Zhu J.-K."/>
            <person name="Zhang H."/>
        </authorList>
    </citation>
    <scope>NUCLEOTIDE SEQUENCE [LARGE SCALE GENOMIC DNA]</scope>
</reference>
<dbReference type="EMBL" id="PQIB02000015">
    <property type="protein sequence ID" value="RLM65204.1"/>
    <property type="molecule type" value="Genomic_DNA"/>
</dbReference>
<name>A0A3L6PV98_PANMI</name>
<protein>
    <recommendedName>
        <fullName evidence="2">DUF7358 domain-containing protein</fullName>
    </recommendedName>
</protein>
<dbReference type="AlphaFoldDB" id="A0A3L6PV98"/>
<evidence type="ECO:0000313" key="4">
    <source>
        <dbReference type="Proteomes" id="UP000275267"/>
    </source>
</evidence>
<feature type="domain" description="DUF7358" evidence="2">
    <location>
        <begin position="14"/>
        <end position="101"/>
    </location>
</feature>
<sequence length="128" mass="13078">MRPTTTAQRRPVGLRGLRRRSVALAAVNLAAAGVGAAAAGARTRCGARERAVVGAVAALAVARIAAMVGMARAQEVTALAVASDADRGNGPTQDFATRETRVGPDVLALLLSSFSDFGVLYESQGSRD</sequence>
<keyword evidence="1" id="KW-0812">Transmembrane</keyword>
<evidence type="ECO:0000313" key="3">
    <source>
        <dbReference type="EMBL" id="RLM65204.1"/>
    </source>
</evidence>
<keyword evidence="1" id="KW-0472">Membrane</keyword>
<keyword evidence="4" id="KW-1185">Reference proteome</keyword>
<evidence type="ECO:0000259" key="2">
    <source>
        <dbReference type="Pfam" id="PF24057"/>
    </source>
</evidence>
<gene>
    <name evidence="3" type="ORF">C2845_PM16G12700</name>
</gene>
<keyword evidence="1" id="KW-1133">Transmembrane helix</keyword>
<feature type="transmembrane region" description="Helical" evidence="1">
    <location>
        <begin position="51"/>
        <end position="71"/>
    </location>
</feature>